<dbReference type="EnsemblPlants" id="ONIVA07G15860.1">
    <property type="protein sequence ID" value="ONIVA07G15860.1"/>
    <property type="gene ID" value="ONIVA07G15860"/>
</dbReference>
<dbReference type="HOGENOM" id="CLU_1470435_0_0_1"/>
<proteinExistence type="predicted"/>
<dbReference type="AlphaFoldDB" id="A0A0E0I1Y0"/>
<sequence>MALGVAAWLGERRRRARVPLRHGVFAVVEAKLGDPGFRGRLRRSGARAGPLQQGRVRRAGADGARRRRAGRVRVRVRLSLAGAAAPLNGLVAAIRSPLVDELHARGELPRLVSLLCSADPRIRTLALEFALRVGYYGRKEIVDALLAEGLVKRLLALEGVVAAVATAAPPWFDSCTCLVHSCQS</sequence>
<evidence type="ECO:0000313" key="2">
    <source>
        <dbReference type="EnsemblPlants" id="ONIVA07G15860.1"/>
    </source>
</evidence>
<dbReference type="PANTHER" id="PTHR35834:SF2">
    <property type="entry name" value="ATAXIN-10 DOMAIN-CONTAINING PROTEIN"/>
    <property type="match status" value="1"/>
</dbReference>
<reference evidence="2" key="1">
    <citation type="submission" date="2015-04" db="UniProtKB">
        <authorList>
            <consortium name="EnsemblPlants"/>
        </authorList>
    </citation>
    <scope>IDENTIFICATION</scope>
    <source>
        <strain evidence="2">SL10</strain>
    </source>
</reference>
<feature type="region of interest" description="Disordered" evidence="1">
    <location>
        <begin position="43"/>
        <end position="62"/>
    </location>
</feature>
<dbReference type="Gramene" id="ONIVA07G15860.1">
    <property type="protein sequence ID" value="ONIVA07G15860.1"/>
    <property type="gene ID" value="ONIVA07G15860"/>
</dbReference>
<organism evidence="2">
    <name type="scientific">Oryza nivara</name>
    <name type="common">Indian wild rice</name>
    <name type="synonym">Oryza sativa f. spontanea</name>
    <dbReference type="NCBI Taxonomy" id="4536"/>
    <lineage>
        <taxon>Eukaryota</taxon>
        <taxon>Viridiplantae</taxon>
        <taxon>Streptophyta</taxon>
        <taxon>Embryophyta</taxon>
        <taxon>Tracheophyta</taxon>
        <taxon>Spermatophyta</taxon>
        <taxon>Magnoliopsida</taxon>
        <taxon>Liliopsida</taxon>
        <taxon>Poales</taxon>
        <taxon>Poaceae</taxon>
        <taxon>BOP clade</taxon>
        <taxon>Oryzoideae</taxon>
        <taxon>Oryzeae</taxon>
        <taxon>Oryzinae</taxon>
        <taxon>Oryza</taxon>
    </lineage>
</organism>
<accession>A0A0E0I1Y0</accession>
<dbReference type="PANTHER" id="PTHR35834">
    <property type="entry name" value="ARMADILLO-TYPE FOLD PROTEIN-RELATED"/>
    <property type="match status" value="1"/>
</dbReference>
<name>A0A0E0I1Y0_ORYNI</name>
<keyword evidence="3" id="KW-1185">Reference proteome</keyword>
<dbReference type="Proteomes" id="UP000006591">
    <property type="component" value="Chromosome 7"/>
</dbReference>
<evidence type="ECO:0000313" key="3">
    <source>
        <dbReference type="Proteomes" id="UP000006591"/>
    </source>
</evidence>
<evidence type="ECO:0000256" key="1">
    <source>
        <dbReference type="SAM" id="MobiDB-lite"/>
    </source>
</evidence>
<reference evidence="2" key="2">
    <citation type="submission" date="2018-04" db="EMBL/GenBank/DDBJ databases">
        <title>OnivRS2 (Oryza nivara Reference Sequence Version 2).</title>
        <authorList>
            <person name="Zhang J."/>
            <person name="Kudrna D."/>
            <person name="Lee S."/>
            <person name="Talag J."/>
            <person name="Rajasekar S."/>
            <person name="Welchert J."/>
            <person name="Hsing Y.-I."/>
            <person name="Wing R.A."/>
        </authorList>
    </citation>
    <scope>NUCLEOTIDE SEQUENCE [LARGE SCALE GENOMIC DNA]</scope>
    <source>
        <strain evidence="2">SL10</strain>
    </source>
</reference>
<protein>
    <submittedName>
        <fullName evidence="2">Uncharacterized protein</fullName>
    </submittedName>
</protein>